<keyword evidence="1" id="KW-0677">Repeat</keyword>
<organism evidence="3 4">
    <name type="scientific">Blastocystis sp. subtype 1 (strain ATCC 50177 / NandII)</name>
    <dbReference type="NCBI Taxonomy" id="478820"/>
    <lineage>
        <taxon>Eukaryota</taxon>
        <taxon>Sar</taxon>
        <taxon>Stramenopiles</taxon>
        <taxon>Bigyra</taxon>
        <taxon>Opalozoa</taxon>
        <taxon>Opalinata</taxon>
        <taxon>Blastocystidae</taxon>
        <taxon>Blastocystis</taxon>
    </lineage>
</organism>
<dbReference type="STRING" id="478820.A0A196SCB7"/>
<dbReference type="InterPro" id="IPR003409">
    <property type="entry name" value="MORN"/>
</dbReference>
<reference evidence="3 4" key="1">
    <citation type="submission" date="2016-05" db="EMBL/GenBank/DDBJ databases">
        <title>Nuclear genome of Blastocystis sp. subtype 1 NandII.</title>
        <authorList>
            <person name="Gentekaki E."/>
            <person name="Curtis B."/>
            <person name="Stairs C."/>
            <person name="Eme L."/>
            <person name="Herman E."/>
            <person name="Klimes V."/>
            <person name="Arias M.C."/>
            <person name="Elias M."/>
            <person name="Hilliou F."/>
            <person name="Klute M."/>
            <person name="Malik S.-B."/>
            <person name="Pightling A."/>
            <person name="Rachubinski R."/>
            <person name="Salas D."/>
            <person name="Schlacht A."/>
            <person name="Suga H."/>
            <person name="Archibald J."/>
            <person name="Ball S.G."/>
            <person name="Clark G."/>
            <person name="Dacks J."/>
            <person name="Van Der Giezen M."/>
            <person name="Tsaousis A."/>
            <person name="Roger A."/>
        </authorList>
    </citation>
    <scope>NUCLEOTIDE SEQUENCE [LARGE SCALE GENOMIC DNA]</scope>
    <source>
        <strain evidence="4">ATCC 50177 / NandII</strain>
    </source>
</reference>
<dbReference type="Gene3D" id="2.20.110.10">
    <property type="entry name" value="Histone H3 K4-specific methyltransferase SET7/9 N-terminal domain"/>
    <property type="match status" value="1"/>
</dbReference>
<proteinExistence type="predicted"/>
<dbReference type="AlphaFoldDB" id="A0A196SCB7"/>
<dbReference type="SUPFAM" id="SSF52058">
    <property type="entry name" value="L domain-like"/>
    <property type="match status" value="1"/>
</dbReference>
<dbReference type="EMBL" id="LXWW01000219">
    <property type="protein sequence ID" value="OAO14690.1"/>
    <property type="molecule type" value="Genomic_DNA"/>
</dbReference>
<evidence type="ECO:0000313" key="3">
    <source>
        <dbReference type="EMBL" id="OAO14690.1"/>
    </source>
</evidence>
<comment type="caution">
    <text evidence="3">The sequence shown here is derived from an EMBL/GenBank/DDBJ whole genome shotgun (WGS) entry which is preliminary data.</text>
</comment>
<dbReference type="SMART" id="SM00698">
    <property type="entry name" value="MORN"/>
    <property type="match status" value="2"/>
</dbReference>
<dbReference type="PANTHER" id="PTHR43215">
    <property type="entry name" value="RADIAL SPOKE HEAD 1 HOMOLOG"/>
    <property type="match status" value="1"/>
</dbReference>
<protein>
    <submittedName>
        <fullName evidence="3">MORN repeat protein</fullName>
    </submittedName>
</protein>
<name>A0A196SCB7_BLAHN</name>
<gene>
    <name evidence="3" type="ORF">AV274_3601</name>
</gene>
<dbReference type="Proteomes" id="UP000078348">
    <property type="component" value="Unassembled WGS sequence"/>
</dbReference>
<evidence type="ECO:0000256" key="2">
    <source>
        <dbReference type="SAM" id="Coils"/>
    </source>
</evidence>
<dbReference type="Pfam" id="PF02493">
    <property type="entry name" value="MORN"/>
    <property type="match status" value="3"/>
</dbReference>
<accession>A0A196SCB7</accession>
<keyword evidence="2" id="KW-0175">Coiled coil</keyword>
<keyword evidence="4" id="KW-1185">Reference proteome</keyword>
<sequence>MVDRNALYKQILTKYVYHPYEEESCRICYDVETEDNSYVDYLIQLLNNPNENVLNSADVKNRVLSDVLNAIKTIKTLNDNMLVQVSNNPSLLDTLKGKKLTELQREVFIKAETEKERDFVYLLSDEMCQMIINKSKTVREYGITEILKVVALVKVGELASVILNALPANETIAALLLRHCANISYLTLGEFQWLAYVVKDMNADYVNGFFEHFYNGQWKYRILYDMTQNKDEEGSVWPHPDETIQDVRRDENGRICAVRVPLYSRDGVKLVYDGFWSNRMLNGEGMLFLEIWHRSVLEELKAEKYQLEIRMRRIEAKEREVKERRNWQKGELERLMNEITMLKNKMADMLKLPMEKLEDLKTEELKQEKVERDQAIDEEKRRIEESIIRVCREGIDYYKGSFVDNERTGHGAEWNGENKMVYEGEFKNGVRNGKGISYWPNGSKEYEGNWENGLKKDREGKEYDSNGFLSYAGGVKNGVIWTKITPEQRVDDGFVYMAPTCCQLVKNYGSNSMEGVMYYHHFTGCDLEKVVFGQPCHPQYEEREVAFAHNLAACVTKPVCYIYVGRDTMSEVRVSLMKRSTDLKLRLAPKVVFYGNIVNDVEKDPLVVKWPDALSIINCQTQMEELCFSYLKLNMLAEVKEKDVKVMNCSKLRFNNVVFQAQETAIPGRSESVLSFDSIFFDNVKELHLSACYCTRLVFSAEHMRHLSLLDFGIMPALNMIIFGRGCLNEVKALTLHSLPALQYITFNDTSLRYASLTISHCGRLQALEVGKSCFQCGMKLTVVECPSLKSVTIADKAFEKCEYLEVSSNRELARMQLGLGCFFKLTSCVITKNLALSEFVTKTKCKPSKVSVTDTKPSVKAQISKWVGRSL</sequence>
<feature type="coiled-coil region" evidence="2">
    <location>
        <begin position="297"/>
        <end position="382"/>
    </location>
</feature>
<dbReference type="OrthoDB" id="300500at2759"/>
<dbReference type="Gene3D" id="3.80.10.10">
    <property type="entry name" value="Ribonuclease Inhibitor"/>
    <property type="match status" value="1"/>
</dbReference>
<evidence type="ECO:0000313" key="4">
    <source>
        <dbReference type="Proteomes" id="UP000078348"/>
    </source>
</evidence>
<evidence type="ECO:0000256" key="1">
    <source>
        <dbReference type="ARBA" id="ARBA00022737"/>
    </source>
</evidence>
<dbReference type="PANTHER" id="PTHR43215:SF14">
    <property type="entry name" value="RADIAL SPOKE HEAD 1 HOMOLOG"/>
    <property type="match status" value="1"/>
</dbReference>
<dbReference type="InterPro" id="IPR032675">
    <property type="entry name" value="LRR_dom_sf"/>
</dbReference>
<dbReference type="SUPFAM" id="SSF82185">
    <property type="entry name" value="Histone H3 K4-specific methyltransferase SET7/9 N-terminal domain"/>
    <property type="match status" value="1"/>
</dbReference>